<dbReference type="EMBL" id="JAUSUW010000017">
    <property type="protein sequence ID" value="MDQ0423164.1"/>
    <property type="molecule type" value="Genomic_DNA"/>
</dbReference>
<keyword evidence="6" id="KW-1185">Reference proteome</keyword>
<dbReference type="PANTHER" id="PTHR43111">
    <property type="entry name" value="ALDEHYDE DEHYDROGENASE B-RELATED"/>
    <property type="match status" value="1"/>
</dbReference>
<feature type="active site" evidence="2">
    <location>
        <position position="260"/>
    </location>
</feature>
<organism evidence="5 6">
    <name type="scientific">Peteryoungia aggregata LMG 23059</name>
    <dbReference type="NCBI Taxonomy" id="1368425"/>
    <lineage>
        <taxon>Bacteria</taxon>
        <taxon>Pseudomonadati</taxon>
        <taxon>Pseudomonadota</taxon>
        <taxon>Alphaproteobacteria</taxon>
        <taxon>Hyphomicrobiales</taxon>
        <taxon>Rhizobiaceae</taxon>
        <taxon>Peteryoungia</taxon>
    </lineage>
</organism>
<protein>
    <submittedName>
        <fullName evidence="5">Aldehyde dehydrogenase</fullName>
        <ecNumber evidence="5">1.2.1.-</ecNumber>
    </submittedName>
</protein>
<dbReference type="InterPro" id="IPR016161">
    <property type="entry name" value="Ald_DH/histidinol_DH"/>
</dbReference>
<dbReference type="GO" id="GO:0016491">
    <property type="term" value="F:oxidoreductase activity"/>
    <property type="evidence" value="ECO:0007669"/>
    <property type="project" value="UniProtKB-KW"/>
</dbReference>
<dbReference type="Gene3D" id="3.40.309.10">
    <property type="entry name" value="Aldehyde Dehydrogenase, Chain A, domain 2"/>
    <property type="match status" value="1"/>
</dbReference>
<dbReference type="InterPro" id="IPR016162">
    <property type="entry name" value="Ald_DH_N"/>
</dbReference>
<evidence type="ECO:0000256" key="1">
    <source>
        <dbReference type="ARBA" id="ARBA00023002"/>
    </source>
</evidence>
<dbReference type="Gene3D" id="3.40.605.10">
    <property type="entry name" value="Aldehyde Dehydrogenase, Chain A, domain 1"/>
    <property type="match status" value="1"/>
</dbReference>
<evidence type="ECO:0000256" key="3">
    <source>
        <dbReference type="RuleBase" id="RU003345"/>
    </source>
</evidence>
<evidence type="ECO:0000256" key="2">
    <source>
        <dbReference type="PROSITE-ProRule" id="PRU10007"/>
    </source>
</evidence>
<accession>A0ABU0GCT7</accession>
<dbReference type="PANTHER" id="PTHR43111:SF1">
    <property type="entry name" value="ALDEHYDE DEHYDROGENASE B-RELATED"/>
    <property type="match status" value="1"/>
</dbReference>
<reference evidence="5 6" key="1">
    <citation type="submission" date="2023-07" db="EMBL/GenBank/DDBJ databases">
        <title>Genomic Encyclopedia of Type Strains, Phase IV (KMG-IV): sequencing the most valuable type-strain genomes for metagenomic binning, comparative biology and taxonomic classification.</title>
        <authorList>
            <person name="Goeker M."/>
        </authorList>
    </citation>
    <scope>NUCLEOTIDE SEQUENCE [LARGE SCALE GENOMIC DNA]</scope>
    <source>
        <strain evidence="5 6">DSM 1111</strain>
    </source>
</reference>
<evidence type="ECO:0000259" key="4">
    <source>
        <dbReference type="Pfam" id="PF00171"/>
    </source>
</evidence>
<dbReference type="Pfam" id="PF00171">
    <property type="entry name" value="Aldedh"/>
    <property type="match status" value="1"/>
</dbReference>
<evidence type="ECO:0000313" key="6">
    <source>
        <dbReference type="Proteomes" id="UP001238496"/>
    </source>
</evidence>
<feature type="domain" description="Aldehyde dehydrogenase" evidence="4">
    <location>
        <begin position="32"/>
        <end position="491"/>
    </location>
</feature>
<dbReference type="CDD" id="cd07116">
    <property type="entry name" value="ALDH_ACDHII-AcoD"/>
    <property type="match status" value="1"/>
</dbReference>
<dbReference type="EC" id="1.2.1.-" evidence="5"/>
<dbReference type="InterPro" id="IPR016163">
    <property type="entry name" value="Ald_DH_C"/>
</dbReference>
<sequence>MNIQVQTIAASPFKLKYGNFIGGEFREPVNGRYFANTTPVTGGKLCDIARSDEADINLALDAAHAAKDKWGRTSATERANILNRVADRMEANLELLARAETWDNGKPLRETMVADIPLAIDHFRYFAACVRSQEGTIGEVDHDTIAYHFHEPLGVVGQIIPWNFPILMAAWKVAPALAAGNCVVLKPAEQTPASILVLAELIGDLLPPGVLNIVNGFGLEAGKPLATSPRIAKIAFTGETSTGRLIMQYASQNLIPVTLELGGKSPNIFFEDVMREDDDYLDKALEGFAMFALNQGEVCTCPSRALVHEKIYDRFMEKAIKRVEAVIQGDPLAMSTMIGAQASSEQLEKILSYIDIGKQEGAEVLTGGYRNELGGDLSGGYYVKPTVFRGHNKMRVFQEEIFGPVVSVTTFKDEAEALEIANDTLYGLGAGVWSRDANTCYHFGRNIQAGRVWTNCYHAYPAHAAFGGYKQSGIGRETHKMMLDHYQQTKNMLVSYSPKALGFF</sequence>
<dbReference type="InterPro" id="IPR016160">
    <property type="entry name" value="Ald_DH_CS_CYS"/>
</dbReference>
<dbReference type="InterPro" id="IPR015590">
    <property type="entry name" value="Aldehyde_DH_dom"/>
</dbReference>
<dbReference type="PROSITE" id="PS00070">
    <property type="entry name" value="ALDEHYDE_DEHYDR_CYS"/>
    <property type="match status" value="1"/>
</dbReference>
<evidence type="ECO:0000313" key="5">
    <source>
        <dbReference type="EMBL" id="MDQ0423164.1"/>
    </source>
</evidence>
<gene>
    <name evidence="5" type="ORF">J2045_004216</name>
</gene>
<dbReference type="Proteomes" id="UP001238496">
    <property type="component" value="Unassembled WGS sequence"/>
</dbReference>
<comment type="similarity">
    <text evidence="3">Belongs to the aldehyde dehydrogenase family.</text>
</comment>
<dbReference type="PROSITE" id="PS00687">
    <property type="entry name" value="ALDEHYDE_DEHYDR_GLU"/>
    <property type="match status" value="1"/>
</dbReference>
<comment type="caution">
    <text evidence="5">The sequence shown here is derived from an EMBL/GenBank/DDBJ whole genome shotgun (WGS) entry which is preliminary data.</text>
</comment>
<proteinExistence type="inferred from homology"/>
<name>A0ABU0GCT7_9HYPH</name>
<dbReference type="InterPro" id="IPR029510">
    <property type="entry name" value="Ald_DH_CS_GLU"/>
</dbReference>
<keyword evidence="1 3" id="KW-0560">Oxidoreductase</keyword>
<dbReference type="SUPFAM" id="SSF53720">
    <property type="entry name" value="ALDH-like"/>
    <property type="match status" value="1"/>
</dbReference>
<dbReference type="RefSeq" id="WP_307376657.1">
    <property type="nucleotide sequence ID" value="NZ_JAUSUW010000017.1"/>
</dbReference>